<keyword evidence="4 10" id="KW-0812">Transmembrane</keyword>
<accession>A0A3E2BM93</accession>
<dbReference type="InterPro" id="IPR036942">
    <property type="entry name" value="Beta-barrel_TonB_sf"/>
</dbReference>
<reference evidence="14 15" key="1">
    <citation type="submission" date="2018-08" db="EMBL/GenBank/DDBJ databases">
        <title>Genome analysis of the thermophilic bacterium of the candidate phylum Aminicenantes from deep subsurface aquifer revealed its physiology and ecological role.</title>
        <authorList>
            <person name="Kadnikov V.V."/>
            <person name="Mardanov A.V."/>
            <person name="Beletsky A.V."/>
            <person name="Karnachuk O.V."/>
            <person name="Ravin N.V."/>
        </authorList>
    </citation>
    <scope>NUCLEOTIDE SEQUENCE [LARGE SCALE GENOMIC DNA]</scope>
    <source>
        <strain evidence="14">BY38</strain>
    </source>
</reference>
<dbReference type="GO" id="GO:0009279">
    <property type="term" value="C:cell outer membrane"/>
    <property type="evidence" value="ECO:0007669"/>
    <property type="project" value="UniProtKB-SubCell"/>
</dbReference>
<dbReference type="Gene3D" id="2.170.130.10">
    <property type="entry name" value="TonB-dependent receptor, plug domain"/>
    <property type="match status" value="1"/>
</dbReference>
<dbReference type="InterPro" id="IPR000531">
    <property type="entry name" value="Beta-barrel_TonB"/>
</dbReference>
<keyword evidence="7 10" id="KW-0472">Membrane</keyword>
<evidence type="ECO:0000256" key="8">
    <source>
        <dbReference type="ARBA" id="ARBA00023170"/>
    </source>
</evidence>
<evidence type="ECO:0000256" key="10">
    <source>
        <dbReference type="PROSITE-ProRule" id="PRU01360"/>
    </source>
</evidence>
<name>A0A3E2BM93_9BACT</name>
<evidence type="ECO:0000256" key="5">
    <source>
        <dbReference type="ARBA" id="ARBA00022729"/>
    </source>
</evidence>
<evidence type="ECO:0000256" key="9">
    <source>
        <dbReference type="ARBA" id="ARBA00023237"/>
    </source>
</evidence>
<dbReference type="Gene3D" id="2.40.170.20">
    <property type="entry name" value="TonB-dependent receptor, beta-barrel domain"/>
    <property type="match status" value="1"/>
</dbReference>
<keyword evidence="8" id="KW-0675">Receptor</keyword>
<dbReference type="InterPro" id="IPR012910">
    <property type="entry name" value="Plug_dom"/>
</dbReference>
<dbReference type="InterPro" id="IPR037066">
    <property type="entry name" value="Plug_dom_sf"/>
</dbReference>
<dbReference type="Pfam" id="PF00593">
    <property type="entry name" value="TonB_dep_Rec_b-barrel"/>
    <property type="match status" value="1"/>
</dbReference>
<dbReference type="SUPFAM" id="SSF49464">
    <property type="entry name" value="Carboxypeptidase regulatory domain-like"/>
    <property type="match status" value="1"/>
</dbReference>
<organism evidence="14 15">
    <name type="scientific">Candidatus Saccharicenans subterraneus</name>
    <dbReference type="NCBI Taxonomy" id="2508984"/>
    <lineage>
        <taxon>Bacteria</taxon>
        <taxon>Candidatus Aminicenantota</taxon>
        <taxon>Candidatus Aminicenantia</taxon>
        <taxon>Candidatus Aminicenantales</taxon>
        <taxon>Candidatus Saccharicenantaceae</taxon>
        <taxon>Candidatus Saccharicenans</taxon>
    </lineage>
</organism>
<keyword evidence="5" id="KW-0732">Signal</keyword>
<evidence type="ECO:0000256" key="11">
    <source>
        <dbReference type="RuleBase" id="RU003357"/>
    </source>
</evidence>
<proteinExistence type="inferred from homology"/>
<dbReference type="PANTHER" id="PTHR30069">
    <property type="entry name" value="TONB-DEPENDENT OUTER MEMBRANE RECEPTOR"/>
    <property type="match status" value="1"/>
</dbReference>
<evidence type="ECO:0000256" key="4">
    <source>
        <dbReference type="ARBA" id="ARBA00022692"/>
    </source>
</evidence>
<evidence type="ECO:0000256" key="7">
    <source>
        <dbReference type="ARBA" id="ARBA00023136"/>
    </source>
</evidence>
<comment type="subcellular location">
    <subcellularLocation>
        <location evidence="1 10">Cell outer membrane</location>
        <topology evidence="1 10">Multi-pass membrane protein</topology>
    </subcellularLocation>
</comment>
<dbReference type="GO" id="GO:0015344">
    <property type="term" value="F:siderophore uptake transmembrane transporter activity"/>
    <property type="evidence" value="ECO:0007669"/>
    <property type="project" value="TreeGrafter"/>
</dbReference>
<dbReference type="EMBL" id="QUAH01000006">
    <property type="protein sequence ID" value="RFT15838.1"/>
    <property type="molecule type" value="Genomic_DNA"/>
</dbReference>
<gene>
    <name evidence="14" type="ORF">OP8BY_2236</name>
</gene>
<dbReference type="InterPro" id="IPR039426">
    <property type="entry name" value="TonB-dep_rcpt-like"/>
</dbReference>
<dbReference type="InterPro" id="IPR008969">
    <property type="entry name" value="CarboxyPept-like_regulatory"/>
</dbReference>
<dbReference type="Pfam" id="PF07715">
    <property type="entry name" value="Plug"/>
    <property type="match status" value="1"/>
</dbReference>
<evidence type="ECO:0000256" key="3">
    <source>
        <dbReference type="ARBA" id="ARBA00022452"/>
    </source>
</evidence>
<keyword evidence="2 10" id="KW-0813">Transport</keyword>
<dbReference type="Proteomes" id="UP000257323">
    <property type="component" value="Unassembled WGS sequence"/>
</dbReference>
<dbReference type="PANTHER" id="PTHR30069:SF29">
    <property type="entry name" value="HEMOGLOBIN AND HEMOGLOBIN-HAPTOGLOBIN-BINDING PROTEIN 1-RELATED"/>
    <property type="match status" value="1"/>
</dbReference>
<dbReference type="Gene3D" id="2.60.40.1120">
    <property type="entry name" value="Carboxypeptidase-like, regulatory domain"/>
    <property type="match status" value="1"/>
</dbReference>
<keyword evidence="6 11" id="KW-0798">TonB box</keyword>
<protein>
    <recommendedName>
        <fullName evidence="16">TonB-dependent receptor</fullName>
    </recommendedName>
</protein>
<evidence type="ECO:0000256" key="1">
    <source>
        <dbReference type="ARBA" id="ARBA00004571"/>
    </source>
</evidence>
<evidence type="ECO:0000256" key="2">
    <source>
        <dbReference type="ARBA" id="ARBA00022448"/>
    </source>
</evidence>
<comment type="caution">
    <text evidence="14">The sequence shown here is derived from an EMBL/GenBank/DDBJ whole genome shotgun (WGS) entry which is preliminary data.</text>
</comment>
<evidence type="ECO:0000313" key="15">
    <source>
        <dbReference type="Proteomes" id="UP000257323"/>
    </source>
</evidence>
<dbReference type="AlphaFoldDB" id="A0A3E2BM93"/>
<dbReference type="GO" id="GO:0044718">
    <property type="term" value="P:siderophore transmembrane transport"/>
    <property type="evidence" value="ECO:0007669"/>
    <property type="project" value="TreeGrafter"/>
</dbReference>
<evidence type="ECO:0000259" key="12">
    <source>
        <dbReference type="Pfam" id="PF00593"/>
    </source>
</evidence>
<feature type="domain" description="TonB-dependent receptor plug" evidence="13">
    <location>
        <begin position="122"/>
        <end position="226"/>
    </location>
</feature>
<dbReference type="PROSITE" id="PS52016">
    <property type="entry name" value="TONB_DEPENDENT_REC_3"/>
    <property type="match status" value="1"/>
</dbReference>
<evidence type="ECO:0008006" key="16">
    <source>
        <dbReference type="Google" id="ProtNLM"/>
    </source>
</evidence>
<dbReference type="CDD" id="cd01347">
    <property type="entry name" value="ligand_gated_channel"/>
    <property type="match status" value="1"/>
</dbReference>
<keyword evidence="9 10" id="KW-0998">Cell outer membrane</keyword>
<evidence type="ECO:0000256" key="6">
    <source>
        <dbReference type="ARBA" id="ARBA00023077"/>
    </source>
</evidence>
<feature type="domain" description="TonB-dependent receptor-like beta-barrel" evidence="12">
    <location>
        <begin position="320"/>
        <end position="706"/>
    </location>
</feature>
<evidence type="ECO:0000313" key="14">
    <source>
        <dbReference type="EMBL" id="RFT15838.1"/>
    </source>
</evidence>
<sequence length="735" mass="82601">MKRVPKILPVIIFIFFLNPLLFANNTLKGRVLSPAGLAVSQAEVTLVNLGQSVLTDDQGQFSLEVPSAEKKLKFRIRHPDYFEQEFQVNRPPAGQAISFVLTPFIPQREEVVVTATRFPEPLTSVPAASSVVSPLTIEEKLPAHITDIVQEATGVASLGSGGFSIVPSIRGLARRRILLLVDGARLSSDRRTGPNASFLNPEDLARIEILRSPSSVYYGSDAIGGVINFLTYTPPAEDHIRVNGNLKYGTVNDEREVNLAFSGASRGFGYYFSLRNDQADNYQAPSGEIPLSYFTQSSLFGKVVKYSDRREISASFLMGRGSNIGKPASNSASRPTWYPRENQNLFQFNWKEKSFGPKAQLNFHFYINPYFLETRADRIQNSVKRQESFARTESTDFGWQLALEYHLRPQLRLNTGADLYARARAKAYNQYLNFDSSGNLIETIDEYPYRGGRRTDAGLFATLDYSGLSGLDLVGGLRLDFLSSRAETGGEVLSTRNEALTGFLSASYQLFEQVSLFANYSQAYRAPDLNEKYYTGITGRGFIIANPELKNESSQNFDAGIKITGRRLFVGLYGFSYSIDNLVERYLIDTDLYTYGNVDRGRIKGLELEWEFFPVSRLSFFGNGYLYEGQSRVSGNPLNDIPPARLIIGSRVWFNRFSFEVNGYLQARQDEPGPAEIAIPGFGLVNLKATYNLNRWFKLYFRVNNVLDKEYLARPDPDSREEPGRNFLFGLNFAY</sequence>
<evidence type="ECO:0000259" key="13">
    <source>
        <dbReference type="Pfam" id="PF07715"/>
    </source>
</evidence>
<dbReference type="SUPFAM" id="SSF56935">
    <property type="entry name" value="Porins"/>
    <property type="match status" value="1"/>
</dbReference>
<comment type="similarity">
    <text evidence="10 11">Belongs to the TonB-dependent receptor family.</text>
</comment>
<keyword evidence="3 10" id="KW-1134">Transmembrane beta strand</keyword>